<dbReference type="NCBIfam" id="TIGR02593">
    <property type="entry name" value="CRISPR_cas5"/>
    <property type="match status" value="1"/>
</dbReference>
<gene>
    <name evidence="3" type="ORF">PITCH_A50048</name>
</gene>
<name>A0A445N0H7_9BACT</name>
<dbReference type="InterPro" id="IPR013422">
    <property type="entry name" value="CRISPR-assoc_prot_Cas5_N"/>
</dbReference>
<dbReference type="InterPro" id="IPR010147">
    <property type="entry name" value="CRISPR-assoc_prot_CasD"/>
</dbReference>
<dbReference type="NCBIfam" id="TIGR01868">
    <property type="entry name" value="casD_Cas5e"/>
    <property type="match status" value="1"/>
</dbReference>
<dbReference type="AlphaFoldDB" id="A0A445N0H7"/>
<dbReference type="GO" id="GO:0003723">
    <property type="term" value="F:RNA binding"/>
    <property type="evidence" value="ECO:0007669"/>
    <property type="project" value="InterPro"/>
</dbReference>
<dbReference type="GO" id="GO:0008270">
    <property type="term" value="F:zinc ion binding"/>
    <property type="evidence" value="ECO:0007669"/>
    <property type="project" value="InterPro"/>
</dbReference>
<dbReference type="Pfam" id="PF01844">
    <property type="entry name" value="HNH"/>
    <property type="match status" value="1"/>
</dbReference>
<organism evidence="3">
    <name type="scientific">uncultured Desulfobacterium sp</name>
    <dbReference type="NCBI Taxonomy" id="201089"/>
    <lineage>
        <taxon>Bacteria</taxon>
        <taxon>Pseudomonadati</taxon>
        <taxon>Thermodesulfobacteriota</taxon>
        <taxon>Desulfobacteria</taxon>
        <taxon>Desulfobacterales</taxon>
        <taxon>Desulfobacteriaceae</taxon>
        <taxon>Desulfobacterium</taxon>
        <taxon>environmental samples</taxon>
    </lineage>
</organism>
<dbReference type="CDD" id="cd09756">
    <property type="entry name" value="Cas5_I-E"/>
    <property type="match status" value="1"/>
</dbReference>
<dbReference type="GO" id="GO:0043571">
    <property type="term" value="P:maintenance of CRISPR repeat elements"/>
    <property type="evidence" value="ECO:0007669"/>
    <property type="project" value="InterPro"/>
</dbReference>
<dbReference type="InterPro" id="IPR021124">
    <property type="entry name" value="CRISPR-assoc_prot_Cas5"/>
</dbReference>
<evidence type="ECO:0000259" key="2">
    <source>
        <dbReference type="SMART" id="SM00507"/>
    </source>
</evidence>
<reference evidence="3" key="1">
    <citation type="submission" date="2018-01" db="EMBL/GenBank/DDBJ databases">
        <authorList>
            <person name="Regsiter A."/>
            <person name="William W."/>
        </authorList>
    </citation>
    <scope>NUCLEOTIDE SEQUENCE</scope>
    <source>
        <strain evidence="3">TRIP AH-1</strain>
    </source>
</reference>
<accession>A0A445N0H7</accession>
<dbReference type="EMBL" id="OJIN01000192">
    <property type="protein sequence ID" value="SPD75246.1"/>
    <property type="molecule type" value="Genomic_DNA"/>
</dbReference>
<proteinExistence type="predicted"/>
<dbReference type="SMART" id="SM00507">
    <property type="entry name" value="HNHc"/>
    <property type="match status" value="1"/>
</dbReference>
<sequence length="373" mass="41363">MTEANTLFLRLEGPLQAWGDTSKFVIRRSMDAPTKSGVLGLFCCAMGLSRQAARERLPELNGLAMGVRIDRHGTRWWDYHTVGAGIGMTTAGGGLKTGAHGTLITRREYLADASFLVALQGDAKLIHDIAAAIASPKWPVFLGRKSCPPSVPVLARPREGESWTNTASHDGLKAALGAIPWRPRFEDDATPHNGTVEALVEWRPSSGCDVAPYDAEVWYDVPVCFDPPAHEPRFVIRDQMSVTVGSPVLQSTPAPPRPRADYKKAEYRKRREERINADAGLCVFCKSPGPRMTVQHVNYRRAGGDETLEDLRSLCGLCHDAVTMLEYGLGMGLDRIDPEEPRWRAPIIQKRAEILKFRSLETRRRRLAAEEVE</sequence>
<dbReference type="InterPro" id="IPR002711">
    <property type="entry name" value="HNH"/>
</dbReference>
<evidence type="ECO:0000313" key="3">
    <source>
        <dbReference type="EMBL" id="SPD75246.1"/>
    </source>
</evidence>
<dbReference type="Pfam" id="PF09704">
    <property type="entry name" value="Cas_Cas5d"/>
    <property type="match status" value="1"/>
</dbReference>
<dbReference type="CDD" id="cd00085">
    <property type="entry name" value="HNHc"/>
    <property type="match status" value="1"/>
</dbReference>
<keyword evidence="1" id="KW-0051">Antiviral defense</keyword>
<dbReference type="Gene3D" id="1.10.30.50">
    <property type="match status" value="1"/>
</dbReference>
<protein>
    <submittedName>
        <fullName evidence="3">CRISPR-associated protein, Cas5e family (Modular protein)</fullName>
    </submittedName>
</protein>
<dbReference type="GO" id="GO:0004519">
    <property type="term" value="F:endonuclease activity"/>
    <property type="evidence" value="ECO:0007669"/>
    <property type="project" value="InterPro"/>
</dbReference>
<dbReference type="GO" id="GO:0051607">
    <property type="term" value="P:defense response to virus"/>
    <property type="evidence" value="ECO:0007669"/>
    <property type="project" value="UniProtKB-KW"/>
</dbReference>
<dbReference type="Gene3D" id="3.30.70.2660">
    <property type="match status" value="1"/>
</dbReference>
<feature type="domain" description="HNH nuclease" evidence="2">
    <location>
        <begin position="269"/>
        <end position="320"/>
    </location>
</feature>
<dbReference type="InterPro" id="IPR003615">
    <property type="entry name" value="HNH_nuc"/>
</dbReference>
<evidence type="ECO:0000256" key="1">
    <source>
        <dbReference type="ARBA" id="ARBA00023118"/>
    </source>
</evidence>